<dbReference type="Proteomes" id="UP000547510">
    <property type="component" value="Unassembled WGS sequence"/>
</dbReference>
<protein>
    <recommendedName>
        <fullName evidence="5">Lipoprotein</fullName>
    </recommendedName>
</protein>
<dbReference type="AlphaFoldDB" id="A0A841CE00"/>
<feature type="compositionally biased region" description="Low complexity" evidence="1">
    <location>
        <begin position="33"/>
        <end position="47"/>
    </location>
</feature>
<keyword evidence="2" id="KW-0732">Signal</keyword>
<evidence type="ECO:0000313" key="3">
    <source>
        <dbReference type="EMBL" id="MBB5956762.1"/>
    </source>
</evidence>
<feature type="chain" id="PRO_5032528097" description="Lipoprotein" evidence="2">
    <location>
        <begin position="26"/>
        <end position="217"/>
    </location>
</feature>
<comment type="caution">
    <text evidence="3">The sequence shown here is derived from an EMBL/GenBank/DDBJ whole genome shotgun (WGS) entry which is preliminary data.</text>
</comment>
<accession>A0A841CE00</accession>
<feature type="region of interest" description="Disordered" evidence="1">
    <location>
        <begin position="24"/>
        <end position="47"/>
    </location>
</feature>
<feature type="signal peptide" evidence="2">
    <location>
        <begin position="1"/>
        <end position="25"/>
    </location>
</feature>
<evidence type="ECO:0000256" key="2">
    <source>
        <dbReference type="SAM" id="SignalP"/>
    </source>
</evidence>
<gene>
    <name evidence="3" type="ORF">FHS29_003355</name>
</gene>
<evidence type="ECO:0000256" key="1">
    <source>
        <dbReference type="SAM" id="MobiDB-lite"/>
    </source>
</evidence>
<feature type="region of interest" description="Disordered" evidence="1">
    <location>
        <begin position="68"/>
        <end position="96"/>
    </location>
</feature>
<dbReference type="EMBL" id="JACHJN010000005">
    <property type="protein sequence ID" value="MBB5956762.1"/>
    <property type="molecule type" value="Genomic_DNA"/>
</dbReference>
<sequence>MSRLRGGLLVAVAVLAAGCAQKVEAGSDGGGDLTSVPTTPLSTPVTTTWAAPTDVRPTGACEYRPHIPEPAGVPVSPPATTTSRALPGDMPPNHVDNRSWRVRKALRPDVHGAAVAVLEKVGPGLRALCDAGDFAPEATRAVFADAGQPTVWITGLRAPYGQTPPAGVVFNLTMAGPQGTGCVLGALYPSREGVPPQVDIGVDGTTGEGSCVEPDSH</sequence>
<evidence type="ECO:0000313" key="4">
    <source>
        <dbReference type="Proteomes" id="UP000547510"/>
    </source>
</evidence>
<keyword evidence="4" id="KW-1185">Reference proteome</keyword>
<reference evidence="3 4" key="1">
    <citation type="submission" date="2020-08" db="EMBL/GenBank/DDBJ databases">
        <title>Genomic Encyclopedia of Type Strains, Phase III (KMG-III): the genomes of soil and plant-associated and newly described type strains.</title>
        <authorList>
            <person name="Whitman W."/>
        </authorList>
    </citation>
    <scope>NUCLEOTIDE SEQUENCE [LARGE SCALE GENOMIC DNA]</scope>
    <source>
        <strain evidence="3 4">CECT 8640</strain>
    </source>
</reference>
<proteinExistence type="predicted"/>
<dbReference type="RefSeq" id="WP_184691566.1">
    <property type="nucleotide sequence ID" value="NZ_JACHJN010000005.1"/>
</dbReference>
<evidence type="ECO:0008006" key="5">
    <source>
        <dbReference type="Google" id="ProtNLM"/>
    </source>
</evidence>
<name>A0A841CE00_9PSEU</name>
<feature type="region of interest" description="Disordered" evidence="1">
    <location>
        <begin position="198"/>
        <end position="217"/>
    </location>
</feature>
<dbReference type="PROSITE" id="PS51257">
    <property type="entry name" value="PROKAR_LIPOPROTEIN"/>
    <property type="match status" value="1"/>
</dbReference>
<organism evidence="3 4">
    <name type="scientific">Saccharothrix tamanrassetensis</name>
    <dbReference type="NCBI Taxonomy" id="1051531"/>
    <lineage>
        <taxon>Bacteria</taxon>
        <taxon>Bacillati</taxon>
        <taxon>Actinomycetota</taxon>
        <taxon>Actinomycetes</taxon>
        <taxon>Pseudonocardiales</taxon>
        <taxon>Pseudonocardiaceae</taxon>
        <taxon>Saccharothrix</taxon>
    </lineage>
</organism>